<comment type="caution">
    <text evidence="2">The sequence shown here is derived from an EMBL/GenBank/DDBJ whole genome shotgun (WGS) entry which is preliminary data.</text>
</comment>
<dbReference type="EMBL" id="VSRR010001487">
    <property type="protein sequence ID" value="MPC25627.1"/>
    <property type="molecule type" value="Genomic_DNA"/>
</dbReference>
<feature type="region of interest" description="Disordered" evidence="1">
    <location>
        <begin position="1"/>
        <end position="47"/>
    </location>
</feature>
<evidence type="ECO:0000256" key="1">
    <source>
        <dbReference type="SAM" id="MobiDB-lite"/>
    </source>
</evidence>
<sequence length="150" mass="16919">MKTHYTKDSPTTGNTESRSQQRTTQEEREVSAEVSKGREEERKGKRRYTAAHSINWGAIWIVLGGIEGSLDFRVQLVDRHPRVVEGGCLEDNAAGPRHAGNGKHPQEEAIQHHGYVLPILYHLCGKRREEQRVQSVKGQRLVCLTPTLLS</sequence>
<accession>A0A5B7DX79</accession>
<evidence type="ECO:0000313" key="2">
    <source>
        <dbReference type="EMBL" id="MPC25627.1"/>
    </source>
</evidence>
<reference evidence="2 3" key="1">
    <citation type="submission" date="2019-05" db="EMBL/GenBank/DDBJ databases">
        <title>Another draft genome of Portunus trituberculatus and its Hox gene families provides insights of decapod evolution.</title>
        <authorList>
            <person name="Jeong J.-H."/>
            <person name="Song I."/>
            <person name="Kim S."/>
            <person name="Choi T."/>
            <person name="Kim D."/>
            <person name="Ryu S."/>
            <person name="Kim W."/>
        </authorList>
    </citation>
    <scope>NUCLEOTIDE SEQUENCE [LARGE SCALE GENOMIC DNA]</scope>
    <source>
        <tissue evidence="2">Muscle</tissue>
    </source>
</reference>
<evidence type="ECO:0000313" key="3">
    <source>
        <dbReference type="Proteomes" id="UP000324222"/>
    </source>
</evidence>
<organism evidence="2 3">
    <name type="scientific">Portunus trituberculatus</name>
    <name type="common">Swimming crab</name>
    <name type="synonym">Neptunus trituberculatus</name>
    <dbReference type="NCBI Taxonomy" id="210409"/>
    <lineage>
        <taxon>Eukaryota</taxon>
        <taxon>Metazoa</taxon>
        <taxon>Ecdysozoa</taxon>
        <taxon>Arthropoda</taxon>
        <taxon>Crustacea</taxon>
        <taxon>Multicrustacea</taxon>
        <taxon>Malacostraca</taxon>
        <taxon>Eumalacostraca</taxon>
        <taxon>Eucarida</taxon>
        <taxon>Decapoda</taxon>
        <taxon>Pleocyemata</taxon>
        <taxon>Brachyura</taxon>
        <taxon>Eubrachyura</taxon>
        <taxon>Portunoidea</taxon>
        <taxon>Portunidae</taxon>
        <taxon>Portuninae</taxon>
        <taxon>Portunus</taxon>
    </lineage>
</organism>
<proteinExistence type="predicted"/>
<name>A0A5B7DX79_PORTR</name>
<dbReference type="Proteomes" id="UP000324222">
    <property type="component" value="Unassembled WGS sequence"/>
</dbReference>
<feature type="compositionally biased region" description="Basic and acidic residues" evidence="1">
    <location>
        <begin position="24"/>
        <end position="43"/>
    </location>
</feature>
<gene>
    <name evidence="2" type="ORF">E2C01_018748</name>
</gene>
<keyword evidence="3" id="KW-1185">Reference proteome</keyword>
<dbReference type="AlphaFoldDB" id="A0A5B7DX79"/>
<protein>
    <submittedName>
        <fullName evidence="2">Uncharacterized protein</fullName>
    </submittedName>
</protein>
<feature type="compositionally biased region" description="Polar residues" evidence="1">
    <location>
        <begin position="8"/>
        <end position="23"/>
    </location>
</feature>